<keyword evidence="6" id="KW-0460">Magnesium</keyword>
<comment type="subunit">
    <text evidence="6">Homodimer.</text>
</comment>
<dbReference type="GO" id="GO:0006083">
    <property type="term" value="P:acetate metabolic process"/>
    <property type="evidence" value="ECO:0007669"/>
    <property type="project" value="TreeGrafter"/>
</dbReference>
<feature type="binding site" evidence="6">
    <location>
        <begin position="331"/>
        <end position="335"/>
    </location>
    <ligand>
        <name>ATP</name>
        <dbReference type="ChEBI" id="CHEBI:30616"/>
    </ligand>
</feature>
<dbReference type="Pfam" id="PF00871">
    <property type="entry name" value="Acetate_kinase"/>
    <property type="match status" value="1"/>
</dbReference>
<feature type="active site" description="Proton donor/acceptor" evidence="6">
    <location>
        <position position="148"/>
    </location>
</feature>
<keyword evidence="3 6" id="KW-0547">Nucleotide-binding</keyword>
<keyword evidence="6" id="KW-0479">Metal-binding</keyword>
<dbReference type="GO" id="GO:0000287">
    <property type="term" value="F:magnesium ion binding"/>
    <property type="evidence" value="ECO:0007669"/>
    <property type="project" value="UniProtKB-UniRule"/>
</dbReference>
<sequence length="403" mass="44237">MNILVINCGSSSLKFQLINMDSEKVIASGICDRIGIDGSVLNYKNAEGKKYEQKEPMANHTKAIEMVLESLTNKEYGAISSLNDIRAIGHRVVHGGEFFKESVLINDYVIERIKECSDLAPLHNPAHLMGIEACKAKMPKTPMVVVFDTAFHQTMPPQAYIYGVPYEWYEKHKVRRYGFHGTSHKYVSQKTAEFLGLDYYNSKIIVCHLGNGSSISAIKNGQCVDTSMGLTPLEGLIMGTRSGDLDPAILEYISKCEDLDIQSILSILNKKSGVLGISGVSSDFRDLLDADLGGNERAKLARHAFAYRVMKYVGAYCAAMNGVDAVSFCAGVGENAKFIRGMIVNNLAFLGVKLDEEANNVCGKEAIISTKDSKVKVCVIPTNEELVIARDTKAIVSQLKDEK</sequence>
<evidence type="ECO:0000256" key="4">
    <source>
        <dbReference type="ARBA" id="ARBA00022777"/>
    </source>
</evidence>
<feature type="binding site" evidence="6">
    <location>
        <begin position="208"/>
        <end position="212"/>
    </location>
    <ligand>
        <name>ATP</name>
        <dbReference type="ChEBI" id="CHEBI:30616"/>
    </ligand>
</feature>
<feature type="binding site" evidence="6">
    <location>
        <position position="14"/>
    </location>
    <ligand>
        <name>ATP</name>
        <dbReference type="ChEBI" id="CHEBI:30616"/>
    </ligand>
</feature>
<dbReference type="STRING" id="425400.LS65_07965"/>
<comment type="caution">
    <text evidence="8">The sequence shown here is derived from an EMBL/GenBank/DDBJ whole genome shotgun (WGS) entry which is preliminary data.</text>
</comment>
<dbReference type="GO" id="GO:0006085">
    <property type="term" value="P:acetyl-CoA biosynthetic process"/>
    <property type="evidence" value="ECO:0007669"/>
    <property type="project" value="UniProtKB-UniRule"/>
</dbReference>
<dbReference type="PANTHER" id="PTHR21060">
    <property type="entry name" value="ACETATE KINASE"/>
    <property type="match status" value="1"/>
</dbReference>
<evidence type="ECO:0000256" key="1">
    <source>
        <dbReference type="ARBA" id="ARBA00008748"/>
    </source>
</evidence>
<comment type="similarity">
    <text evidence="1 6 7">Belongs to the acetokinase family.</text>
</comment>
<dbReference type="InterPro" id="IPR043129">
    <property type="entry name" value="ATPase_NBD"/>
</dbReference>
<dbReference type="PRINTS" id="PR00471">
    <property type="entry name" value="ACETATEKNASE"/>
</dbReference>
<gene>
    <name evidence="6" type="primary">ackA</name>
    <name evidence="8" type="ORF">LS65_002035</name>
</gene>
<dbReference type="NCBIfam" id="TIGR00016">
    <property type="entry name" value="ackA"/>
    <property type="match status" value="1"/>
</dbReference>
<dbReference type="SUPFAM" id="SSF53067">
    <property type="entry name" value="Actin-like ATPase domain"/>
    <property type="match status" value="2"/>
</dbReference>
<reference evidence="8 9" key="1">
    <citation type="journal article" date="2014" name="Genome Announc.">
        <title>Draft genome sequences of eight enterohepatic helicobacter species isolated from both laboratory and wild rodents.</title>
        <authorList>
            <person name="Sheh A."/>
            <person name="Shen Z."/>
            <person name="Fox J.G."/>
        </authorList>
    </citation>
    <scope>NUCLEOTIDE SEQUENCE [LARGE SCALE GENOMIC DNA]</scope>
    <source>
        <strain evidence="8 9">MIT 01-6451</strain>
    </source>
</reference>
<evidence type="ECO:0000313" key="8">
    <source>
        <dbReference type="EMBL" id="TLE02730.1"/>
    </source>
</evidence>
<dbReference type="RefSeq" id="WP_034362889.1">
    <property type="nucleotide sequence ID" value="NZ_CAJUDB010000001.1"/>
</dbReference>
<comment type="catalytic activity">
    <reaction evidence="6">
        <text>acetate + ATP = acetyl phosphate + ADP</text>
        <dbReference type="Rhea" id="RHEA:11352"/>
        <dbReference type="ChEBI" id="CHEBI:22191"/>
        <dbReference type="ChEBI" id="CHEBI:30089"/>
        <dbReference type="ChEBI" id="CHEBI:30616"/>
        <dbReference type="ChEBI" id="CHEBI:456216"/>
        <dbReference type="EC" id="2.7.2.1"/>
    </reaction>
</comment>
<comment type="subcellular location">
    <subcellularLocation>
        <location evidence="6">Cytoplasm</location>
    </subcellularLocation>
</comment>
<protein>
    <recommendedName>
        <fullName evidence="6">Acetate kinase</fullName>
        <ecNumber evidence="6">2.7.2.1</ecNumber>
    </recommendedName>
    <alternativeName>
        <fullName evidence="6">Acetokinase</fullName>
    </alternativeName>
</protein>
<comment type="function">
    <text evidence="6">Catalyzes the formation of acetyl phosphate from acetate and ATP. Can also catalyze the reverse reaction.</text>
</comment>
<dbReference type="InterPro" id="IPR023865">
    <property type="entry name" value="Aliphatic_acid_kinase_CS"/>
</dbReference>
<keyword evidence="6" id="KW-0963">Cytoplasm</keyword>
<dbReference type="InterPro" id="IPR004372">
    <property type="entry name" value="Ac/propionate_kinase"/>
</dbReference>
<evidence type="ECO:0000256" key="5">
    <source>
        <dbReference type="ARBA" id="ARBA00022840"/>
    </source>
</evidence>
<feature type="binding site" evidence="6">
    <location>
        <position position="7"/>
    </location>
    <ligand>
        <name>Mg(2+)</name>
        <dbReference type="ChEBI" id="CHEBI:18420"/>
    </ligand>
</feature>
<comment type="pathway">
    <text evidence="6">Metabolic intermediate biosynthesis; acetyl-CoA biosynthesis; acetyl-CoA from acetate: step 1/2.</text>
</comment>
<keyword evidence="4 6" id="KW-0418">Kinase</keyword>
<comment type="cofactor">
    <cofactor evidence="6">
        <name>Mg(2+)</name>
        <dbReference type="ChEBI" id="CHEBI:18420"/>
    </cofactor>
    <cofactor evidence="6">
        <name>Mn(2+)</name>
        <dbReference type="ChEBI" id="CHEBI:29035"/>
    </cofactor>
    <text evidence="6">Mg(2+). Can also accept Mn(2+).</text>
</comment>
<dbReference type="CDD" id="cd24010">
    <property type="entry name" value="ASKHA_NBD_AcK_PK"/>
    <property type="match status" value="1"/>
</dbReference>
<name>A0A4U8TQ22_9HELI</name>
<dbReference type="OrthoDB" id="9802453at2"/>
<evidence type="ECO:0000256" key="3">
    <source>
        <dbReference type="ARBA" id="ARBA00022741"/>
    </source>
</evidence>
<dbReference type="PIRSF" id="PIRSF000722">
    <property type="entry name" value="Acetate_prop_kin"/>
    <property type="match status" value="1"/>
</dbReference>
<dbReference type="UniPathway" id="UPA00340">
    <property type="reaction ID" value="UER00458"/>
</dbReference>
<dbReference type="PROSITE" id="PS01076">
    <property type="entry name" value="ACETATE_KINASE_2"/>
    <property type="match status" value="1"/>
</dbReference>
<evidence type="ECO:0000256" key="2">
    <source>
        <dbReference type="ARBA" id="ARBA00022679"/>
    </source>
</evidence>
<keyword evidence="5 6" id="KW-0067">ATP-binding</keyword>
<feature type="binding site" evidence="6">
    <location>
        <begin position="283"/>
        <end position="285"/>
    </location>
    <ligand>
        <name>ATP</name>
        <dbReference type="ChEBI" id="CHEBI:30616"/>
    </ligand>
</feature>
<evidence type="ECO:0000256" key="6">
    <source>
        <dbReference type="HAMAP-Rule" id="MF_00020"/>
    </source>
</evidence>
<dbReference type="AlphaFoldDB" id="A0A4U8TQ22"/>
<dbReference type="Proteomes" id="UP000029707">
    <property type="component" value="Unassembled WGS sequence"/>
</dbReference>
<dbReference type="Gene3D" id="3.30.420.40">
    <property type="match status" value="2"/>
</dbReference>
<dbReference type="GO" id="GO:0005524">
    <property type="term" value="F:ATP binding"/>
    <property type="evidence" value="ECO:0007669"/>
    <property type="project" value="UniProtKB-KW"/>
</dbReference>
<organism evidence="8 9">
    <name type="scientific">Helicobacter japonicus</name>
    <dbReference type="NCBI Taxonomy" id="425400"/>
    <lineage>
        <taxon>Bacteria</taxon>
        <taxon>Pseudomonadati</taxon>
        <taxon>Campylobacterota</taxon>
        <taxon>Epsilonproteobacteria</taxon>
        <taxon>Campylobacterales</taxon>
        <taxon>Helicobacteraceae</taxon>
        <taxon>Helicobacter</taxon>
    </lineage>
</organism>
<dbReference type="PROSITE" id="PS01075">
    <property type="entry name" value="ACETATE_KINASE_1"/>
    <property type="match status" value="1"/>
</dbReference>
<feature type="binding site" evidence="6">
    <location>
        <position position="91"/>
    </location>
    <ligand>
        <name>substrate</name>
    </ligand>
</feature>
<feature type="site" description="Transition state stabilizer" evidence="6">
    <location>
        <position position="241"/>
    </location>
</feature>
<evidence type="ECO:0000313" key="9">
    <source>
        <dbReference type="Proteomes" id="UP000029707"/>
    </source>
</evidence>
<keyword evidence="2 6" id="KW-0808">Transferase</keyword>
<dbReference type="InterPro" id="IPR000890">
    <property type="entry name" value="Aliphatic_acid_kin_short-chain"/>
</dbReference>
<dbReference type="HAMAP" id="MF_00020">
    <property type="entry name" value="Acetate_kinase"/>
    <property type="match status" value="1"/>
</dbReference>
<evidence type="ECO:0000256" key="7">
    <source>
        <dbReference type="RuleBase" id="RU003835"/>
    </source>
</evidence>
<feature type="site" description="Transition state stabilizer" evidence="6">
    <location>
        <position position="180"/>
    </location>
</feature>
<feature type="binding site" evidence="6">
    <location>
        <position position="384"/>
    </location>
    <ligand>
        <name>Mg(2+)</name>
        <dbReference type="ChEBI" id="CHEBI:18420"/>
    </ligand>
</feature>
<proteinExistence type="inferred from homology"/>
<keyword evidence="9" id="KW-1185">Reference proteome</keyword>
<dbReference type="EC" id="2.7.2.1" evidence="6"/>
<dbReference type="GO" id="GO:0008776">
    <property type="term" value="F:acetate kinase activity"/>
    <property type="evidence" value="ECO:0007669"/>
    <property type="project" value="UniProtKB-UniRule"/>
</dbReference>
<dbReference type="EMBL" id="JRMQ02000002">
    <property type="protein sequence ID" value="TLE02730.1"/>
    <property type="molecule type" value="Genomic_DNA"/>
</dbReference>
<dbReference type="PANTHER" id="PTHR21060:SF15">
    <property type="entry name" value="ACETATE KINASE-RELATED"/>
    <property type="match status" value="1"/>
</dbReference>
<accession>A0A4U8TQ22</accession>
<dbReference type="GO" id="GO:0005737">
    <property type="term" value="C:cytoplasm"/>
    <property type="evidence" value="ECO:0007669"/>
    <property type="project" value="UniProtKB-SubCell"/>
</dbReference>